<protein>
    <submittedName>
        <fullName evidence="3">Thiamine biosynthesis protein MoeB</fullName>
    </submittedName>
</protein>
<organism evidence="3 4">
    <name type="scientific">Bacillus mesophilum</name>
    <dbReference type="NCBI Taxonomy" id="1071718"/>
    <lineage>
        <taxon>Bacteria</taxon>
        <taxon>Bacillati</taxon>
        <taxon>Bacillota</taxon>
        <taxon>Bacilli</taxon>
        <taxon>Bacillales</taxon>
        <taxon>Bacillaceae</taxon>
        <taxon>Bacillus</taxon>
    </lineage>
</organism>
<dbReference type="AlphaFoldDB" id="A0A7V7RK86"/>
<evidence type="ECO:0000313" key="3">
    <source>
        <dbReference type="EMBL" id="KAB2330663.1"/>
    </source>
</evidence>
<dbReference type="GO" id="GO:0016779">
    <property type="term" value="F:nucleotidyltransferase activity"/>
    <property type="evidence" value="ECO:0007669"/>
    <property type="project" value="TreeGrafter"/>
</dbReference>
<keyword evidence="4" id="KW-1185">Reference proteome</keyword>
<dbReference type="Proteomes" id="UP000441354">
    <property type="component" value="Unassembled WGS sequence"/>
</dbReference>
<evidence type="ECO:0000313" key="4">
    <source>
        <dbReference type="Proteomes" id="UP000441354"/>
    </source>
</evidence>
<proteinExistence type="inferred from homology"/>
<comment type="similarity">
    <text evidence="1">Belongs to the HesA/MoeB/ThiF family.</text>
</comment>
<dbReference type="Gene3D" id="3.40.50.720">
    <property type="entry name" value="NAD(P)-binding Rossmann-like Domain"/>
    <property type="match status" value="1"/>
</dbReference>
<evidence type="ECO:0000259" key="2">
    <source>
        <dbReference type="Pfam" id="PF00899"/>
    </source>
</evidence>
<name>A0A7V7RK86_9BACI</name>
<dbReference type="PANTHER" id="PTHR10953">
    <property type="entry name" value="UBIQUITIN-ACTIVATING ENZYME E1"/>
    <property type="match status" value="1"/>
</dbReference>
<dbReference type="GO" id="GO:0005829">
    <property type="term" value="C:cytosol"/>
    <property type="evidence" value="ECO:0007669"/>
    <property type="project" value="TreeGrafter"/>
</dbReference>
<sequence length="335" mass="37673">MKSRYLKQELFIGKTGQKKIEESTIVVFGMGALGSAISEMLVRAGVGKLIIADRDYVEWSNLQRQQLYTEDDAKQKLPKAVAAKQRLQSINSQTIIKEHVMDIYFQNVEELAEGASILLDATDNFETRLVINDAAMKQNIPFVFGACVGSYGMTYPILPGKGPCFHCLVDYIPSQNVTCDTEGVISPIVQWVASMQVAQAMQILTGEDVTSTLRSFDIWKMEHAEMNVEKLKNLDCPCCGIEKLHPFLTMEKQTKADILCGRDAVHIRPPVPRTLDLKYLSKQWKQQTTNMLANAHLLSFQYEPYRVILFKDGRAIIHGTADITMAKNVYTRLTG</sequence>
<dbReference type="GO" id="GO:0008641">
    <property type="term" value="F:ubiquitin-like modifier activating enzyme activity"/>
    <property type="evidence" value="ECO:0007669"/>
    <property type="project" value="InterPro"/>
</dbReference>
<dbReference type="InterPro" id="IPR000594">
    <property type="entry name" value="ThiF_NAD_FAD-bd"/>
</dbReference>
<dbReference type="FunFam" id="3.40.50.720:FF:000080">
    <property type="entry name" value="Thiazole biosynthesis adenylyltransferase ThiF"/>
    <property type="match status" value="1"/>
</dbReference>
<dbReference type="RefSeq" id="WP_151575591.1">
    <property type="nucleotide sequence ID" value="NZ_WBOT01000007.1"/>
</dbReference>
<dbReference type="GO" id="GO:0004792">
    <property type="term" value="F:thiosulfate-cyanide sulfurtransferase activity"/>
    <property type="evidence" value="ECO:0007669"/>
    <property type="project" value="TreeGrafter"/>
</dbReference>
<dbReference type="OrthoDB" id="9804286at2"/>
<accession>A0A7V7RK86</accession>
<dbReference type="GO" id="GO:0008146">
    <property type="term" value="F:sulfotransferase activity"/>
    <property type="evidence" value="ECO:0007669"/>
    <property type="project" value="TreeGrafter"/>
</dbReference>
<evidence type="ECO:0000256" key="1">
    <source>
        <dbReference type="ARBA" id="ARBA00009919"/>
    </source>
</evidence>
<dbReference type="PANTHER" id="PTHR10953:SF102">
    <property type="entry name" value="ADENYLYLTRANSFERASE AND SULFURTRANSFERASE MOCS3"/>
    <property type="match status" value="1"/>
</dbReference>
<feature type="domain" description="THIF-type NAD/FAD binding fold" evidence="2">
    <location>
        <begin position="8"/>
        <end position="238"/>
    </location>
</feature>
<dbReference type="InterPro" id="IPR035985">
    <property type="entry name" value="Ubiquitin-activating_enz"/>
</dbReference>
<dbReference type="CDD" id="cd00757">
    <property type="entry name" value="ThiF_MoeB_HesA_family"/>
    <property type="match status" value="1"/>
</dbReference>
<dbReference type="InterPro" id="IPR045886">
    <property type="entry name" value="ThiF/MoeB/HesA"/>
</dbReference>
<comment type="caution">
    <text evidence="3">The sequence shown here is derived from an EMBL/GenBank/DDBJ whole genome shotgun (WGS) entry which is preliminary data.</text>
</comment>
<reference evidence="3 4" key="1">
    <citation type="journal article" date="2014" name="Arch. Microbiol.">
        <title>Bacillus mesophilum sp. nov., strain IITR-54T, a novel 4-chlorobiphenyl dechlorinating bacterium.</title>
        <authorList>
            <person name="Manickam N."/>
            <person name="Singh N.K."/>
            <person name="Bajaj A."/>
            <person name="Kumar R.M."/>
            <person name="Kaur G."/>
            <person name="Kaur N."/>
            <person name="Bala M."/>
            <person name="Kumar A."/>
            <person name="Mayilraj S."/>
        </authorList>
    </citation>
    <scope>NUCLEOTIDE SEQUENCE [LARGE SCALE GENOMIC DNA]</scope>
    <source>
        <strain evidence="3 4">IITR-54</strain>
    </source>
</reference>
<gene>
    <name evidence="3" type="ORF">F7732_18630</name>
</gene>
<dbReference type="SUPFAM" id="SSF69572">
    <property type="entry name" value="Activating enzymes of the ubiquitin-like proteins"/>
    <property type="match status" value="1"/>
</dbReference>
<dbReference type="Pfam" id="PF00899">
    <property type="entry name" value="ThiF"/>
    <property type="match status" value="1"/>
</dbReference>
<dbReference type="EMBL" id="WBOT01000007">
    <property type="protein sequence ID" value="KAB2330663.1"/>
    <property type="molecule type" value="Genomic_DNA"/>
</dbReference>